<dbReference type="Gene3D" id="2.160.10.10">
    <property type="entry name" value="Hexapeptide repeat proteins"/>
    <property type="match status" value="1"/>
</dbReference>
<dbReference type="GO" id="GO:0005829">
    <property type="term" value="C:cytosol"/>
    <property type="evidence" value="ECO:0007669"/>
    <property type="project" value="TreeGrafter"/>
</dbReference>
<dbReference type="GO" id="GO:0008374">
    <property type="term" value="F:O-acyltransferase activity"/>
    <property type="evidence" value="ECO:0007669"/>
    <property type="project" value="TreeGrafter"/>
</dbReference>
<evidence type="ECO:0000256" key="1">
    <source>
        <dbReference type="ARBA" id="ARBA00007274"/>
    </source>
</evidence>
<comment type="caution">
    <text evidence="3">The sequence shown here is derived from an EMBL/GenBank/DDBJ whole genome shotgun (WGS) entry which is preliminary data.</text>
</comment>
<dbReference type="Proteomes" id="UP000580797">
    <property type="component" value="Unassembled WGS sequence"/>
</dbReference>
<dbReference type="AlphaFoldDB" id="A0A7W8TRJ8"/>
<dbReference type="InterPro" id="IPR011004">
    <property type="entry name" value="Trimer_LpxA-like_sf"/>
</dbReference>
<proteinExistence type="inferred from homology"/>
<evidence type="ECO:0000256" key="2">
    <source>
        <dbReference type="ARBA" id="ARBA00022679"/>
    </source>
</evidence>
<name>A0A7W8TRJ8_9MICC</name>
<dbReference type="InterPro" id="IPR051159">
    <property type="entry name" value="Hexapeptide_acetyltransf"/>
</dbReference>
<dbReference type="PANTHER" id="PTHR23416">
    <property type="entry name" value="SIALIC ACID SYNTHASE-RELATED"/>
    <property type="match status" value="1"/>
</dbReference>
<dbReference type="RefSeq" id="WP_183663033.1">
    <property type="nucleotide sequence ID" value="NZ_BAAARH010000009.1"/>
</dbReference>
<evidence type="ECO:0000313" key="3">
    <source>
        <dbReference type="EMBL" id="MBB5511463.1"/>
    </source>
</evidence>
<sequence>MKKIIGAGITKRVGWSLATSSLIPNAKRTKFLGAVGFRKFKNGFIGANVEIVSPDEVRFGDGFYLNRGVFIDYGEVVLGKNVYIGQRTMIVTVSHEIGDPTRRAGSGVVKPVRIGDGTWIGAGVIVLPGVTIGKGCVIGAGSVVTKDCAPNGLYVGSPAKLVRELPEGADRGEEEVSS</sequence>
<dbReference type="PANTHER" id="PTHR23416:SF23">
    <property type="entry name" value="ACETYLTRANSFERASE C18B11.09C-RELATED"/>
    <property type="match status" value="1"/>
</dbReference>
<dbReference type="InterPro" id="IPR001451">
    <property type="entry name" value="Hexapep"/>
</dbReference>
<dbReference type="EMBL" id="JACHDR010000001">
    <property type="protein sequence ID" value="MBB5511463.1"/>
    <property type="molecule type" value="Genomic_DNA"/>
</dbReference>
<dbReference type="SUPFAM" id="SSF51161">
    <property type="entry name" value="Trimeric LpxA-like enzymes"/>
    <property type="match status" value="1"/>
</dbReference>
<comment type="similarity">
    <text evidence="1">Belongs to the transferase hexapeptide repeat family.</text>
</comment>
<protein>
    <submittedName>
        <fullName evidence="3">Acetyltransferase-like isoleucine patch superfamily enzyme</fullName>
    </submittedName>
</protein>
<dbReference type="Pfam" id="PF00132">
    <property type="entry name" value="Hexapep"/>
    <property type="match status" value="1"/>
</dbReference>
<accession>A0A7W8TRJ8</accession>
<evidence type="ECO:0000313" key="4">
    <source>
        <dbReference type="Proteomes" id="UP000580797"/>
    </source>
</evidence>
<gene>
    <name evidence="3" type="ORF">HD598_000150</name>
</gene>
<keyword evidence="2 3" id="KW-0808">Transferase</keyword>
<reference evidence="3 4" key="1">
    <citation type="submission" date="2020-08" db="EMBL/GenBank/DDBJ databases">
        <title>Sequencing the genomes of 1000 actinobacteria strains.</title>
        <authorList>
            <person name="Klenk H.-P."/>
        </authorList>
    </citation>
    <scope>NUCLEOTIDE SEQUENCE [LARGE SCALE GENOMIC DNA]</scope>
    <source>
        <strain evidence="3 4">DSM 105783</strain>
    </source>
</reference>
<organism evidence="3 4">
    <name type="scientific">Neomicrococcus aestuarii</name>
    <dbReference type="NCBI Taxonomy" id="556325"/>
    <lineage>
        <taxon>Bacteria</taxon>
        <taxon>Bacillati</taxon>
        <taxon>Actinomycetota</taxon>
        <taxon>Actinomycetes</taxon>
        <taxon>Micrococcales</taxon>
        <taxon>Micrococcaceae</taxon>
        <taxon>Neomicrococcus</taxon>
    </lineage>
</organism>